<keyword evidence="3" id="KW-1185">Reference proteome</keyword>
<dbReference type="OrthoDB" id="5963188at2759"/>
<evidence type="ECO:0000313" key="4">
    <source>
        <dbReference type="WBParaSite" id="ECPE_0000791401-mRNA-1"/>
    </source>
</evidence>
<evidence type="ECO:0000313" key="2">
    <source>
        <dbReference type="EMBL" id="VDP82281.1"/>
    </source>
</evidence>
<sequence>MLNELIDRGHVVKSDTYPERYRLTVIDVSDSSDTCSLPQSTVEHSHKDSPPPNAPQLNCDSVDIRSEAVHSVDVADYPLKFLYADENCQATRFRASAHTKQFTSDEDDSELHGLRILCCYEDLITSGLCYRLDWSGSSADSTFSTVAYLLDPDAPSCCTGDLNQADITPSPPAIVSSSPPPPLQSYSDEPLNKRPRSPSLSANPIPTMTLYRTKSEGSTLPSDTKYQKQMITKLVENRPAPQMISPENRPVQATYFNRIAVGSSSSDVVIVPGGTYELILICDVREHFG</sequence>
<dbReference type="EMBL" id="UZAN01045235">
    <property type="protein sequence ID" value="VDP82281.1"/>
    <property type="molecule type" value="Genomic_DNA"/>
</dbReference>
<name>A0A183ALR0_9TREM</name>
<proteinExistence type="predicted"/>
<dbReference type="WBParaSite" id="ECPE_0000791401-mRNA-1">
    <property type="protein sequence ID" value="ECPE_0000791401-mRNA-1"/>
    <property type="gene ID" value="ECPE_0000791401"/>
</dbReference>
<feature type="region of interest" description="Disordered" evidence="1">
    <location>
        <begin position="168"/>
        <end position="205"/>
    </location>
</feature>
<reference evidence="4" key="1">
    <citation type="submission" date="2016-06" db="UniProtKB">
        <authorList>
            <consortium name="WormBaseParasite"/>
        </authorList>
    </citation>
    <scope>IDENTIFICATION</scope>
</reference>
<protein>
    <submittedName>
        <fullName evidence="2 4">Uncharacterized protein</fullName>
    </submittedName>
</protein>
<dbReference type="AlphaFoldDB" id="A0A183ALR0"/>
<reference evidence="2 3" key="2">
    <citation type="submission" date="2018-11" db="EMBL/GenBank/DDBJ databases">
        <authorList>
            <consortium name="Pathogen Informatics"/>
        </authorList>
    </citation>
    <scope>NUCLEOTIDE SEQUENCE [LARGE SCALE GENOMIC DNA]</scope>
    <source>
        <strain evidence="2 3">Egypt</strain>
    </source>
</reference>
<evidence type="ECO:0000256" key="1">
    <source>
        <dbReference type="SAM" id="MobiDB-lite"/>
    </source>
</evidence>
<organism evidence="4">
    <name type="scientific">Echinostoma caproni</name>
    <dbReference type="NCBI Taxonomy" id="27848"/>
    <lineage>
        <taxon>Eukaryota</taxon>
        <taxon>Metazoa</taxon>
        <taxon>Spiralia</taxon>
        <taxon>Lophotrochozoa</taxon>
        <taxon>Platyhelminthes</taxon>
        <taxon>Trematoda</taxon>
        <taxon>Digenea</taxon>
        <taxon>Plagiorchiida</taxon>
        <taxon>Echinostomata</taxon>
        <taxon>Echinostomatoidea</taxon>
        <taxon>Echinostomatidae</taxon>
        <taxon>Echinostoma</taxon>
    </lineage>
</organism>
<accession>A0A183ALR0</accession>
<dbReference type="Proteomes" id="UP000272942">
    <property type="component" value="Unassembled WGS sequence"/>
</dbReference>
<gene>
    <name evidence="2" type="ORF">ECPE_LOCUS7895</name>
</gene>
<evidence type="ECO:0000313" key="3">
    <source>
        <dbReference type="Proteomes" id="UP000272942"/>
    </source>
</evidence>